<proteinExistence type="predicted"/>
<accession>A0ABQ7HZY5</accession>
<gene>
    <name evidence="1" type="ORF">TCON_1024</name>
</gene>
<comment type="caution">
    <text evidence="1">The sequence shown here is derived from an EMBL/GenBank/DDBJ whole genome shotgun (WGS) entry which is preliminary data.</text>
</comment>
<organism evidence="1 2">
    <name type="scientific">Astathelohania contejeani</name>
    <dbReference type="NCBI Taxonomy" id="164912"/>
    <lineage>
        <taxon>Eukaryota</taxon>
        <taxon>Fungi</taxon>
        <taxon>Fungi incertae sedis</taxon>
        <taxon>Microsporidia</taxon>
        <taxon>Astathelohaniidae</taxon>
        <taxon>Astathelohania</taxon>
    </lineage>
</organism>
<protein>
    <submittedName>
        <fullName evidence="1">Uncharacterized protein</fullName>
    </submittedName>
</protein>
<dbReference type="EMBL" id="SBIQ01000053">
    <property type="protein sequence ID" value="KAF7683778.1"/>
    <property type="molecule type" value="Genomic_DNA"/>
</dbReference>
<evidence type="ECO:0000313" key="2">
    <source>
        <dbReference type="Proteomes" id="UP001516464"/>
    </source>
</evidence>
<evidence type="ECO:0000313" key="1">
    <source>
        <dbReference type="EMBL" id="KAF7683778.1"/>
    </source>
</evidence>
<sequence>MNFGTIYFIIKLVKLNGDSCFDIVLCDDDEDIVPEINFKQLVNPCFIKKYRYEIPKLMILIDHDIYAKILTSGKCSTKRLKCMARFDAKAFLKLRDEDNNIKFKMYIPLIPVSGVIGLSNNDEILGGYITDILSKIILINYNIPDLYKKLFTNTNDSNINIDVLPGNKCLYKENLKTILKTSFEIWKTSKEYNKKFLLELEFQYNFYSANHDLFKDVKKIIEKELRKIYKYCEIEFILKLKICLDIISEFQESPVKINFNDLIKTNLIYQIKSFIKNEKNLGDNEKNKEIEKIIINLKDIIMNLKKSNRIARKLNSFGFFDEMKFLASVIEHVSLENKIIMLKDFINSKSRINCAFSFHFPISLIFDQLGELEEVKFLQVCSDAVFMALYSLNKHGTIDNQFIF</sequence>
<keyword evidence="2" id="KW-1185">Reference proteome</keyword>
<reference evidence="1 2" key="1">
    <citation type="submission" date="2019-01" db="EMBL/GenBank/DDBJ databases">
        <title>Genomes sequencing and comparative genomics of infectious freshwater microsporidia, Cucumispora dikerogammari and Thelohania contejeani.</title>
        <authorList>
            <person name="Cormier A."/>
            <person name="Giraud I."/>
            <person name="Wattier R."/>
            <person name="Teixeira M."/>
            <person name="Grandjean F."/>
            <person name="Rigaud T."/>
            <person name="Cordaux R."/>
        </authorList>
    </citation>
    <scope>NUCLEOTIDE SEQUENCE [LARGE SCALE GENOMIC DNA]</scope>
    <source>
        <strain evidence="1">T1</strain>
        <tissue evidence="1">Spores</tissue>
    </source>
</reference>
<name>A0ABQ7HZY5_9MICR</name>
<dbReference type="Proteomes" id="UP001516464">
    <property type="component" value="Unassembled WGS sequence"/>
</dbReference>